<evidence type="ECO:0000256" key="1">
    <source>
        <dbReference type="ARBA" id="ARBA00038115"/>
    </source>
</evidence>
<keyword evidence="5" id="KW-1185">Reference proteome</keyword>
<evidence type="ECO:0000313" key="5">
    <source>
        <dbReference type="Proteomes" id="UP000011607"/>
    </source>
</evidence>
<dbReference type="AlphaFoldDB" id="M0M2F9"/>
<feature type="transmembrane region" description="Helical" evidence="2">
    <location>
        <begin position="330"/>
        <end position="350"/>
    </location>
</feature>
<feature type="transmembrane region" description="Helical" evidence="2">
    <location>
        <begin position="416"/>
        <end position="438"/>
    </location>
</feature>
<feature type="domain" description="AB hydrolase-1" evidence="3">
    <location>
        <begin position="70"/>
        <end position="185"/>
    </location>
</feature>
<comment type="caution">
    <text evidence="4">The sequence shown here is derived from an EMBL/GenBank/DDBJ whole genome shotgun (WGS) entry which is preliminary data.</text>
</comment>
<evidence type="ECO:0000256" key="2">
    <source>
        <dbReference type="SAM" id="Phobius"/>
    </source>
</evidence>
<keyword evidence="2" id="KW-0472">Membrane</keyword>
<reference evidence="4 5" key="1">
    <citation type="journal article" date="2014" name="PLoS Genet.">
        <title>Phylogenetically driven sequencing of extremely halophilic archaea reveals strategies for static and dynamic osmo-response.</title>
        <authorList>
            <person name="Becker E.A."/>
            <person name="Seitzer P.M."/>
            <person name="Tritt A."/>
            <person name="Larsen D."/>
            <person name="Krusor M."/>
            <person name="Yao A.I."/>
            <person name="Wu D."/>
            <person name="Madern D."/>
            <person name="Eisen J.A."/>
            <person name="Darling A.E."/>
            <person name="Facciotti M.T."/>
        </authorList>
    </citation>
    <scope>NUCLEOTIDE SEQUENCE [LARGE SCALE GENOMIC DNA]</scope>
    <source>
        <strain evidence="4 5">JCM 10879</strain>
    </source>
</reference>
<evidence type="ECO:0000259" key="3">
    <source>
        <dbReference type="Pfam" id="PF00561"/>
    </source>
</evidence>
<dbReference type="InterPro" id="IPR029058">
    <property type="entry name" value="AB_hydrolase_fold"/>
</dbReference>
<dbReference type="PATRIC" id="fig|1227454.3.peg.1991"/>
<accession>M0M2F9</accession>
<feature type="transmembrane region" description="Helical" evidence="2">
    <location>
        <begin position="528"/>
        <end position="551"/>
    </location>
</feature>
<dbReference type="Proteomes" id="UP000011607">
    <property type="component" value="Unassembled WGS sequence"/>
</dbReference>
<dbReference type="PRINTS" id="PR00111">
    <property type="entry name" value="ABHYDROLASE"/>
</dbReference>
<dbReference type="Pfam" id="PF00561">
    <property type="entry name" value="Abhydrolase_1"/>
    <property type="match status" value="1"/>
</dbReference>
<evidence type="ECO:0000313" key="4">
    <source>
        <dbReference type="EMBL" id="EMA38580.1"/>
    </source>
</evidence>
<name>M0M2F9_9EURY</name>
<feature type="transmembrane region" description="Helical" evidence="2">
    <location>
        <begin position="458"/>
        <end position="477"/>
    </location>
</feature>
<gene>
    <name evidence="4" type="ORF">C446_09795</name>
</gene>
<feature type="transmembrane region" description="Helical" evidence="2">
    <location>
        <begin position="498"/>
        <end position="522"/>
    </location>
</feature>
<feature type="transmembrane region" description="Helical" evidence="2">
    <location>
        <begin position="558"/>
        <end position="579"/>
    </location>
</feature>
<dbReference type="STRING" id="1227454.C446_09795"/>
<dbReference type="InterPro" id="IPR050261">
    <property type="entry name" value="FrsA_esterase"/>
</dbReference>
<feature type="transmembrane region" description="Helical" evidence="2">
    <location>
        <begin position="289"/>
        <end position="309"/>
    </location>
</feature>
<dbReference type="eggNOG" id="arCOG01649">
    <property type="taxonomic scope" value="Archaea"/>
</dbReference>
<comment type="similarity">
    <text evidence="1">Belongs to the AB hydrolase superfamily. FUS2 hydrolase family.</text>
</comment>
<dbReference type="RefSeq" id="WP_006672874.1">
    <property type="nucleotide sequence ID" value="NZ_AOMA01000095.1"/>
</dbReference>
<protein>
    <recommendedName>
        <fullName evidence="3">AB hydrolase-1 domain-containing protein</fullName>
    </recommendedName>
</protein>
<dbReference type="InterPro" id="IPR000073">
    <property type="entry name" value="AB_hydrolase_1"/>
</dbReference>
<feature type="transmembrane region" description="Helical" evidence="2">
    <location>
        <begin position="370"/>
        <end position="388"/>
    </location>
</feature>
<dbReference type="EMBL" id="AOMA01000095">
    <property type="protein sequence ID" value="EMA38580.1"/>
    <property type="molecule type" value="Genomic_DNA"/>
</dbReference>
<keyword evidence="2" id="KW-1133">Transmembrane helix</keyword>
<dbReference type="PANTHER" id="PTHR22946">
    <property type="entry name" value="DIENELACTONE HYDROLASE DOMAIN-CONTAINING PROTEIN-RELATED"/>
    <property type="match status" value="1"/>
</dbReference>
<keyword evidence="2" id="KW-0812">Transmembrane</keyword>
<dbReference type="SUPFAM" id="SSF53474">
    <property type="entry name" value="alpha/beta-Hydrolases"/>
    <property type="match status" value="1"/>
</dbReference>
<dbReference type="OrthoDB" id="292932at2157"/>
<sequence length="583" mass="62193">MDTSRKQIAVVVVVALLLVFGGSALAYWGQTAGGDVDVQQVDVETADGGTIDGYLYVPDGVTADDPAPGVLAVHGYINSKETQSSFAIEYARAGHVVLAIDQPGHGYSDPPAHAHGWGGPPALEYLADHDLVDEDNIGLEGHSMGGWASVAAAAEHPDRYESVVLVGSATGSAGAPEGDETFPRNLGVVFTEYDEFHWLMWETETAPATPESEKLQSVFGTDEPVEEGQVYGDIEDGTARYLSMPATTHPGAHHSPTAVGETVDWTLETLEGNEDTEGQLWYWKELGTALALLGGVLFLFPAVGALSRAGPLEGASRALPEPVAERDRGWYVAAVLTAIVPVLLYYPTMLLGSESMPVTAVTPQGETNGIVLWALANVVVIAALLGLWHRNSGRSLTDERYGLDVGDGLGTIGRSLAVAVGAVGGLYVLLWIVDAAFMTDFRAWVLGVKLMSDLHVRIFLTYLPALFVFFLALEVLLHGRLRTRETTDSLRRAIATNAVVLTGGFVLLLAVQYGVLFATGALALPMTALQTIIAFQFVGLLPIVAAVSTYCFHRTGRVWAGALLNSLLLTWIIVASQAIHYPF</sequence>
<organism evidence="4 5">
    <name type="scientific">Halobiforma nitratireducens JCM 10879</name>
    <dbReference type="NCBI Taxonomy" id="1227454"/>
    <lineage>
        <taxon>Archaea</taxon>
        <taxon>Methanobacteriati</taxon>
        <taxon>Methanobacteriota</taxon>
        <taxon>Stenosarchaea group</taxon>
        <taxon>Halobacteria</taxon>
        <taxon>Halobacteriales</taxon>
        <taxon>Natrialbaceae</taxon>
        <taxon>Halobiforma</taxon>
    </lineage>
</organism>
<dbReference type="Gene3D" id="3.40.50.1820">
    <property type="entry name" value="alpha/beta hydrolase"/>
    <property type="match status" value="1"/>
</dbReference>
<proteinExistence type="inferred from homology"/>